<dbReference type="AlphaFoldDB" id="A0A4Y3J8K0"/>
<keyword evidence="1" id="KW-1133">Transmembrane helix</keyword>
<evidence type="ECO:0000256" key="1">
    <source>
        <dbReference type="SAM" id="Phobius"/>
    </source>
</evidence>
<protein>
    <submittedName>
        <fullName evidence="2">Uncharacterized protein</fullName>
    </submittedName>
</protein>
<feature type="transmembrane region" description="Helical" evidence="1">
    <location>
        <begin position="6"/>
        <end position="26"/>
    </location>
</feature>
<dbReference type="Proteomes" id="UP000317717">
    <property type="component" value="Unassembled WGS sequence"/>
</dbReference>
<evidence type="ECO:0000313" key="3">
    <source>
        <dbReference type="Proteomes" id="UP000317717"/>
    </source>
</evidence>
<sequence>MPRCWIYNADITKIANMIHLIILLLFQKIRGNFTLYLRREKPKVYLIGANFNKIDLEKANVKKLNQIIDSAVVIKILNIVYFSINLRKLKFITIATVIYR</sequence>
<dbReference type="EMBL" id="BJLJ01000007">
    <property type="protein sequence ID" value="GEA67525.1"/>
    <property type="molecule type" value="Genomic_DNA"/>
</dbReference>
<reference evidence="2 3" key="1">
    <citation type="submission" date="2019-06" db="EMBL/GenBank/DDBJ databases">
        <title>Whole genome shotgun sequence of Acinetobacter pittii NBRC 110514.</title>
        <authorList>
            <person name="Hosoyama A."/>
            <person name="Uohara A."/>
            <person name="Ohji S."/>
            <person name="Ichikawa N."/>
        </authorList>
    </citation>
    <scope>NUCLEOTIDE SEQUENCE [LARGE SCALE GENOMIC DNA]</scope>
    <source>
        <strain evidence="2 3">NBRC 110514</strain>
    </source>
</reference>
<keyword evidence="1" id="KW-0472">Membrane</keyword>
<comment type="caution">
    <text evidence="2">The sequence shown here is derived from an EMBL/GenBank/DDBJ whole genome shotgun (WGS) entry which is preliminary data.</text>
</comment>
<accession>A0A4Y3J8K0</accession>
<name>A0A4Y3J8K0_ACIPI</name>
<organism evidence="2 3">
    <name type="scientific">Acinetobacter pittii</name>
    <name type="common">Acinetobacter genomosp. 3</name>
    <dbReference type="NCBI Taxonomy" id="48296"/>
    <lineage>
        <taxon>Bacteria</taxon>
        <taxon>Pseudomonadati</taxon>
        <taxon>Pseudomonadota</taxon>
        <taxon>Gammaproteobacteria</taxon>
        <taxon>Moraxellales</taxon>
        <taxon>Moraxellaceae</taxon>
        <taxon>Acinetobacter</taxon>
        <taxon>Acinetobacter calcoaceticus/baumannii complex</taxon>
    </lineage>
</organism>
<keyword evidence="1" id="KW-0812">Transmembrane</keyword>
<gene>
    <name evidence="2" type="ORF">PA3_16830</name>
</gene>
<evidence type="ECO:0000313" key="2">
    <source>
        <dbReference type="EMBL" id="GEA67525.1"/>
    </source>
</evidence>
<proteinExistence type="predicted"/>